<sequence length="94" mass="9862">HFVQLCSDPAGELPRAGQVGVHHPRLPEQHARAGGVWSVRHTGGLLCGSAALLLQHPAPCPGGWAPRCVLLCPRLPPSKSEIPLPALQGPLGQH</sequence>
<gene>
    <name evidence="1" type="ORF">Celaphus_00005417</name>
</gene>
<protein>
    <submittedName>
        <fullName evidence="1">Uncharacterized protein</fullName>
    </submittedName>
</protein>
<organism evidence="1 2">
    <name type="scientific">Cervus elaphus hippelaphus</name>
    <name type="common">European red deer</name>
    <dbReference type="NCBI Taxonomy" id="46360"/>
    <lineage>
        <taxon>Eukaryota</taxon>
        <taxon>Metazoa</taxon>
        <taxon>Chordata</taxon>
        <taxon>Craniata</taxon>
        <taxon>Vertebrata</taxon>
        <taxon>Euteleostomi</taxon>
        <taxon>Mammalia</taxon>
        <taxon>Eutheria</taxon>
        <taxon>Laurasiatheria</taxon>
        <taxon>Artiodactyla</taxon>
        <taxon>Ruminantia</taxon>
        <taxon>Pecora</taxon>
        <taxon>Cervidae</taxon>
        <taxon>Cervinae</taxon>
        <taxon>Cervus</taxon>
    </lineage>
</organism>
<dbReference type="AlphaFoldDB" id="A0A212CVZ8"/>
<name>A0A212CVZ8_CEREH</name>
<evidence type="ECO:0000313" key="1">
    <source>
        <dbReference type="EMBL" id="OWK10034.1"/>
    </source>
</evidence>
<accession>A0A212CVZ8</accession>
<feature type="non-terminal residue" evidence="1">
    <location>
        <position position="94"/>
    </location>
</feature>
<dbReference type="EMBL" id="MKHE01000011">
    <property type="protein sequence ID" value="OWK10034.1"/>
    <property type="molecule type" value="Genomic_DNA"/>
</dbReference>
<feature type="non-terminal residue" evidence="1">
    <location>
        <position position="1"/>
    </location>
</feature>
<comment type="caution">
    <text evidence="1">The sequence shown here is derived from an EMBL/GenBank/DDBJ whole genome shotgun (WGS) entry which is preliminary data.</text>
</comment>
<reference evidence="1 2" key="1">
    <citation type="journal article" date="2018" name="Mol. Genet. Genomics">
        <title>The red deer Cervus elaphus genome CerEla1.0: sequencing, annotating, genes, and chromosomes.</title>
        <authorList>
            <person name="Bana N.A."/>
            <person name="Nyiri A."/>
            <person name="Nagy J."/>
            <person name="Frank K."/>
            <person name="Nagy T."/>
            <person name="Steger V."/>
            <person name="Schiller M."/>
            <person name="Lakatos P."/>
            <person name="Sugar L."/>
            <person name="Horn P."/>
            <person name="Barta E."/>
            <person name="Orosz L."/>
        </authorList>
    </citation>
    <scope>NUCLEOTIDE SEQUENCE [LARGE SCALE GENOMIC DNA]</scope>
    <source>
        <strain evidence="1">Hungarian</strain>
    </source>
</reference>
<keyword evidence="2" id="KW-1185">Reference proteome</keyword>
<proteinExistence type="predicted"/>
<dbReference type="Proteomes" id="UP000242450">
    <property type="component" value="Chromosome 11"/>
</dbReference>
<evidence type="ECO:0000313" key="2">
    <source>
        <dbReference type="Proteomes" id="UP000242450"/>
    </source>
</evidence>